<gene>
    <name evidence="2" type="ORF">THAOC_22983</name>
</gene>
<feature type="compositionally biased region" description="Basic and acidic residues" evidence="1">
    <location>
        <begin position="7"/>
        <end position="24"/>
    </location>
</feature>
<sequence>QDALAAADRRRAARDALDAVDRKPPHIKPPLPFEIEPPLPKDRDYAVRDAIASADEAAADRAAATAADPLQTWPPESDRYQNAANLSCVARNRRGGVGRAAGILSYAKRLPARDASLYLRLNGGPPKKSSGIKIGSCIQLSGGSRLRRGGGEGAVAAAREGGADVHPQGSKEAVDPIQAPQSSEGHPMAPEARPARHGRRSCAINA</sequence>
<feature type="region of interest" description="Disordered" evidence="1">
    <location>
        <begin position="149"/>
        <end position="206"/>
    </location>
</feature>
<reference evidence="2 3" key="1">
    <citation type="journal article" date="2012" name="Genome Biol.">
        <title>Genome and low-iron response of an oceanic diatom adapted to chronic iron limitation.</title>
        <authorList>
            <person name="Lommer M."/>
            <person name="Specht M."/>
            <person name="Roy A.S."/>
            <person name="Kraemer L."/>
            <person name="Andreson R."/>
            <person name="Gutowska M.A."/>
            <person name="Wolf J."/>
            <person name="Bergner S.V."/>
            <person name="Schilhabel M.B."/>
            <person name="Klostermeier U.C."/>
            <person name="Beiko R.G."/>
            <person name="Rosenstiel P."/>
            <person name="Hippler M."/>
            <person name="Laroche J."/>
        </authorList>
    </citation>
    <scope>NUCLEOTIDE SEQUENCE [LARGE SCALE GENOMIC DNA]</scope>
    <source>
        <strain evidence="2 3">CCMP1005</strain>
    </source>
</reference>
<name>K0RX40_THAOC</name>
<feature type="compositionally biased region" description="Pro residues" evidence="1">
    <location>
        <begin position="27"/>
        <end position="38"/>
    </location>
</feature>
<dbReference type="Proteomes" id="UP000266841">
    <property type="component" value="Unassembled WGS sequence"/>
</dbReference>
<keyword evidence="3" id="KW-1185">Reference proteome</keyword>
<evidence type="ECO:0000313" key="2">
    <source>
        <dbReference type="EMBL" id="EJK57019.1"/>
    </source>
</evidence>
<comment type="caution">
    <text evidence="2">The sequence shown here is derived from an EMBL/GenBank/DDBJ whole genome shotgun (WGS) entry which is preliminary data.</text>
</comment>
<evidence type="ECO:0000313" key="3">
    <source>
        <dbReference type="Proteomes" id="UP000266841"/>
    </source>
</evidence>
<feature type="non-terminal residue" evidence="2">
    <location>
        <position position="1"/>
    </location>
</feature>
<dbReference type="EMBL" id="AGNL01029803">
    <property type="protein sequence ID" value="EJK57019.1"/>
    <property type="molecule type" value="Genomic_DNA"/>
</dbReference>
<evidence type="ECO:0000256" key="1">
    <source>
        <dbReference type="SAM" id="MobiDB-lite"/>
    </source>
</evidence>
<protein>
    <submittedName>
        <fullName evidence="2">Uncharacterized protein</fullName>
    </submittedName>
</protein>
<feature type="region of interest" description="Disordered" evidence="1">
    <location>
        <begin position="1"/>
        <end position="40"/>
    </location>
</feature>
<dbReference type="AlphaFoldDB" id="K0RX40"/>
<accession>K0RX40</accession>
<organism evidence="2 3">
    <name type="scientific">Thalassiosira oceanica</name>
    <name type="common">Marine diatom</name>
    <dbReference type="NCBI Taxonomy" id="159749"/>
    <lineage>
        <taxon>Eukaryota</taxon>
        <taxon>Sar</taxon>
        <taxon>Stramenopiles</taxon>
        <taxon>Ochrophyta</taxon>
        <taxon>Bacillariophyta</taxon>
        <taxon>Coscinodiscophyceae</taxon>
        <taxon>Thalassiosirophycidae</taxon>
        <taxon>Thalassiosirales</taxon>
        <taxon>Thalassiosiraceae</taxon>
        <taxon>Thalassiosira</taxon>
    </lineage>
</organism>
<proteinExistence type="predicted"/>